<organism evidence="1">
    <name type="scientific">marine metagenome</name>
    <dbReference type="NCBI Taxonomy" id="408172"/>
    <lineage>
        <taxon>unclassified sequences</taxon>
        <taxon>metagenomes</taxon>
        <taxon>ecological metagenomes</taxon>
    </lineage>
</organism>
<reference evidence="1" key="1">
    <citation type="submission" date="2018-05" db="EMBL/GenBank/DDBJ databases">
        <authorList>
            <person name="Lanie J.A."/>
            <person name="Ng W.-L."/>
            <person name="Kazmierczak K.M."/>
            <person name="Andrzejewski T.M."/>
            <person name="Davidsen T.M."/>
            <person name="Wayne K.J."/>
            <person name="Tettelin H."/>
            <person name="Glass J.I."/>
            <person name="Rusch D."/>
            <person name="Podicherti R."/>
            <person name="Tsui H.-C.T."/>
            <person name="Winkler M.E."/>
        </authorList>
    </citation>
    <scope>NUCLEOTIDE SEQUENCE</scope>
</reference>
<proteinExistence type="predicted"/>
<sequence length="64" mass="7249">MRCRRDLRLFSCGQTFGYVRGTLLPRVAKTVREVPSKEEIESVFDSATGMHVLDLVASEAFIMK</sequence>
<dbReference type="AlphaFoldDB" id="A0A381Z395"/>
<accession>A0A381Z395</accession>
<protein>
    <submittedName>
        <fullName evidence="1">Uncharacterized protein</fullName>
    </submittedName>
</protein>
<name>A0A381Z395_9ZZZZ</name>
<gene>
    <name evidence="1" type="ORF">METZ01_LOCUS136081</name>
</gene>
<evidence type="ECO:0000313" key="1">
    <source>
        <dbReference type="EMBL" id="SVA83227.1"/>
    </source>
</evidence>
<dbReference type="EMBL" id="UINC01019633">
    <property type="protein sequence ID" value="SVA83227.1"/>
    <property type="molecule type" value="Genomic_DNA"/>
</dbReference>